<keyword evidence="2" id="KW-1003">Cell membrane</keyword>
<dbReference type="SUPFAM" id="SSF55073">
    <property type="entry name" value="Nucleotide cyclase"/>
    <property type="match status" value="1"/>
</dbReference>
<feature type="transmembrane region" description="Helical" evidence="6">
    <location>
        <begin position="12"/>
        <end position="31"/>
    </location>
</feature>
<dbReference type="Gene3D" id="6.10.340.10">
    <property type="match status" value="1"/>
</dbReference>
<dbReference type="Pfam" id="PF00990">
    <property type="entry name" value="GGDEF"/>
    <property type="match status" value="1"/>
</dbReference>
<dbReference type="PROSITE" id="PS50887">
    <property type="entry name" value="GGDEF"/>
    <property type="match status" value="1"/>
</dbReference>
<keyword evidence="5 6" id="KW-0472">Membrane</keyword>
<dbReference type="SUPFAM" id="SSF55785">
    <property type="entry name" value="PYP-like sensor domain (PAS domain)"/>
    <property type="match status" value="1"/>
</dbReference>
<dbReference type="Gene3D" id="3.30.70.270">
    <property type="match status" value="1"/>
</dbReference>
<feature type="domain" description="PAS" evidence="7">
    <location>
        <begin position="361"/>
        <end position="431"/>
    </location>
</feature>
<dbReference type="PROSITE" id="PS50113">
    <property type="entry name" value="PAC"/>
    <property type="match status" value="1"/>
</dbReference>
<gene>
    <name evidence="11" type="ORF">QC820_06530</name>
</gene>
<dbReference type="InterPro" id="IPR003660">
    <property type="entry name" value="HAMP_dom"/>
</dbReference>
<evidence type="ECO:0000259" key="9">
    <source>
        <dbReference type="PROSITE" id="PS50885"/>
    </source>
</evidence>
<dbReference type="PANTHER" id="PTHR44757:SF4">
    <property type="entry name" value="DIGUANYLATE CYCLASE DGCE-RELATED"/>
    <property type="match status" value="1"/>
</dbReference>
<dbReference type="PANTHER" id="PTHR44757">
    <property type="entry name" value="DIGUANYLATE CYCLASE DGCP"/>
    <property type="match status" value="1"/>
</dbReference>
<feature type="domain" description="GGDEF" evidence="10">
    <location>
        <begin position="518"/>
        <end position="650"/>
    </location>
</feature>
<comment type="caution">
    <text evidence="11">The sequence shown here is derived from an EMBL/GenBank/DDBJ whole genome shotgun (WGS) entry which is preliminary data.</text>
</comment>
<dbReference type="CDD" id="cd18774">
    <property type="entry name" value="PDC2_HK_sensor"/>
    <property type="match status" value="1"/>
</dbReference>
<evidence type="ECO:0000256" key="3">
    <source>
        <dbReference type="ARBA" id="ARBA00022692"/>
    </source>
</evidence>
<organism evidence="11 12">
    <name type="scientific">Halomonas mongoliensis</name>
    <dbReference type="NCBI Taxonomy" id="321265"/>
    <lineage>
        <taxon>Bacteria</taxon>
        <taxon>Pseudomonadati</taxon>
        <taxon>Pseudomonadota</taxon>
        <taxon>Gammaproteobacteria</taxon>
        <taxon>Oceanospirillales</taxon>
        <taxon>Halomonadaceae</taxon>
        <taxon>Halomonas</taxon>
    </lineage>
</organism>
<dbReference type="Gene3D" id="3.30.450.20">
    <property type="entry name" value="PAS domain"/>
    <property type="match status" value="2"/>
</dbReference>
<reference evidence="11 12" key="1">
    <citation type="submission" date="2023-04" db="EMBL/GenBank/DDBJ databases">
        <title>A long-awaited taxogenomic arrangement of the family Halomonadaceae.</title>
        <authorList>
            <person name="De La Haba R."/>
            <person name="Chuvochina M."/>
            <person name="Wittouck S."/>
            <person name="Arahal D.R."/>
            <person name="Sanchez-Porro C."/>
            <person name="Hugenholtz P."/>
            <person name="Ventosa A."/>
        </authorList>
    </citation>
    <scope>NUCLEOTIDE SEQUENCE [LARGE SCALE GENOMIC DNA]</scope>
    <source>
        <strain evidence="11 12">DSM 17332</strain>
    </source>
</reference>
<dbReference type="SMART" id="SM00267">
    <property type="entry name" value="GGDEF"/>
    <property type="match status" value="1"/>
</dbReference>
<dbReference type="InterPro" id="IPR029787">
    <property type="entry name" value="Nucleotide_cyclase"/>
</dbReference>
<dbReference type="Pfam" id="PF08448">
    <property type="entry name" value="PAS_4"/>
    <property type="match status" value="1"/>
</dbReference>
<evidence type="ECO:0000256" key="4">
    <source>
        <dbReference type="ARBA" id="ARBA00022989"/>
    </source>
</evidence>
<dbReference type="EMBL" id="JARWAL010000004">
    <property type="protein sequence ID" value="MDR5892468.1"/>
    <property type="molecule type" value="Genomic_DNA"/>
</dbReference>
<evidence type="ECO:0000313" key="11">
    <source>
        <dbReference type="EMBL" id="MDR5892468.1"/>
    </source>
</evidence>
<evidence type="ECO:0000313" key="12">
    <source>
        <dbReference type="Proteomes" id="UP001252270"/>
    </source>
</evidence>
<evidence type="ECO:0000256" key="6">
    <source>
        <dbReference type="SAM" id="Phobius"/>
    </source>
</evidence>
<feature type="domain" description="PAC" evidence="8">
    <location>
        <begin position="434"/>
        <end position="485"/>
    </location>
</feature>
<dbReference type="CDD" id="cd12914">
    <property type="entry name" value="PDC1_DGC_like"/>
    <property type="match status" value="1"/>
</dbReference>
<dbReference type="CDD" id="cd00130">
    <property type="entry name" value="PAS"/>
    <property type="match status" value="1"/>
</dbReference>
<protein>
    <submittedName>
        <fullName evidence="11">Diguanylate cyclase</fullName>
        <ecNumber evidence="11">2.7.7.65</ecNumber>
    </submittedName>
</protein>
<evidence type="ECO:0000256" key="2">
    <source>
        <dbReference type="ARBA" id="ARBA00022475"/>
    </source>
</evidence>
<keyword evidence="12" id="KW-1185">Reference proteome</keyword>
<dbReference type="InterPro" id="IPR001610">
    <property type="entry name" value="PAC"/>
</dbReference>
<dbReference type="InterPro" id="IPR043128">
    <property type="entry name" value="Rev_trsase/Diguanyl_cyclase"/>
</dbReference>
<dbReference type="NCBIfam" id="TIGR00254">
    <property type="entry name" value="GGDEF"/>
    <property type="match status" value="1"/>
</dbReference>
<dbReference type="SMART" id="SM00086">
    <property type="entry name" value="PAC"/>
    <property type="match status" value="1"/>
</dbReference>
<sequence length="658" mass="72910">MAGWLNLSLRLRLLIGIGLGWLVLVVALLGYSHLSGSSLTRQENLVHLEYEAQLVADQLSRELVDRKQILESLAEGLAIDDPELESRLREQRPLLALFDRLMVFDAEGHSVANWPPFPEGGPDIGGRAYFQHVKAFRRPWVSEPYRGLATGIDQVMVIQPLLGEQGEFLGILGANTSLRDGQAYLNLRGRRLGEAGHVLLATAEGQVISHPDESRLMQALPGPDTHPLVDQALLGWEGSGEGATLDGRPALAAFRQVWPANWVVGVFLPMEQVQAPIRRYARELRWVGIGSVALMLPLLWWLLGLGLRPLHRLERQIAQVGQGKVQRLELRTGMVELRQVADAFNRLETSRREAIESLESREAFLKAVLASSPVGMFLTDPQGQVTYINPALTRLTGIGLVEYSPLTWLRRMHPEDRSAYLAGWREALRQGGGLTESYRLRGAEGGWRWLEVHASPVSGGGGVLGYVGLTQDVTERQERERRQRWEAEHDALTRCLNRRGFGRRLETACECSRRRTDHSLALVLLDLDHFKEVNDSAGHALGDELLQQVSEVLEEAVRDEDAVARLGGDEFALLLGDASDAVALEVAERVRARLAALDFSHDGRRFRVSASIGVAMFQSDDDDRTLMARADKASYAAKQGGRNRVVMARGAPADLAES</sequence>
<keyword evidence="11" id="KW-0548">Nucleotidyltransferase</keyword>
<dbReference type="InterPro" id="IPR000014">
    <property type="entry name" value="PAS"/>
</dbReference>
<keyword evidence="11" id="KW-0808">Transferase</keyword>
<dbReference type="RefSeq" id="WP_309636250.1">
    <property type="nucleotide sequence ID" value="NZ_JARWAL010000004.1"/>
</dbReference>
<proteinExistence type="predicted"/>
<dbReference type="PROSITE" id="PS50112">
    <property type="entry name" value="PAS"/>
    <property type="match status" value="1"/>
</dbReference>
<evidence type="ECO:0000259" key="8">
    <source>
        <dbReference type="PROSITE" id="PS50113"/>
    </source>
</evidence>
<dbReference type="InterPro" id="IPR013656">
    <property type="entry name" value="PAS_4"/>
</dbReference>
<keyword evidence="4 6" id="KW-1133">Transmembrane helix</keyword>
<comment type="subcellular location">
    <subcellularLocation>
        <location evidence="1">Cell membrane</location>
        <topology evidence="1">Multi-pass membrane protein</topology>
    </subcellularLocation>
</comment>
<dbReference type="SMART" id="SM00091">
    <property type="entry name" value="PAS"/>
    <property type="match status" value="1"/>
</dbReference>
<dbReference type="InterPro" id="IPR033479">
    <property type="entry name" value="dCache_1"/>
</dbReference>
<dbReference type="EC" id="2.7.7.65" evidence="11"/>
<dbReference type="NCBIfam" id="TIGR00229">
    <property type="entry name" value="sensory_box"/>
    <property type="match status" value="1"/>
</dbReference>
<evidence type="ECO:0000256" key="1">
    <source>
        <dbReference type="ARBA" id="ARBA00004651"/>
    </source>
</evidence>
<feature type="transmembrane region" description="Helical" evidence="6">
    <location>
        <begin position="286"/>
        <end position="307"/>
    </location>
</feature>
<evidence type="ECO:0000259" key="7">
    <source>
        <dbReference type="PROSITE" id="PS50112"/>
    </source>
</evidence>
<dbReference type="InterPro" id="IPR000700">
    <property type="entry name" value="PAS-assoc_C"/>
</dbReference>
<accession>A0ABU1GLZ6</accession>
<dbReference type="PROSITE" id="PS50885">
    <property type="entry name" value="HAMP"/>
    <property type="match status" value="1"/>
</dbReference>
<feature type="domain" description="HAMP" evidence="9">
    <location>
        <begin position="304"/>
        <end position="356"/>
    </location>
</feature>
<evidence type="ECO:0000259" key="10">
    <source>
        <dbReference type="PROSITE" id="PS50887"/>
    </source>
</evidence>
<dbReference type="InterPro" id="IPR052155">
    <property type="entry name" value="Biofilm_reg_signaling"/>
</dbReference>
<keyword evidence="3 6" id="KW-0812">Transmembrane</keyword>
<dbReference type="Pfam" id="PF02743">
    <property type="entry name" value="dCache_1"/>
    <property type="match status" value="1"/>
</dbReference>
<name>A0ABU1GLZ6_9GAMM</name>
<evidence type="ECO:0000256" key="5">
    <source>
        <dbReference type="ARBA" id="ARBA00023136"/>
    </source>
</evidence>
<dbReference type="CDD" id="cd01949">
    <property type="entry name" value="GGDEF"/>
    <property type="match status" value="1"/>
</dbReference>
<dbReference type="InterPro" id="IPR000160">
    <property type="entry name" value="GGDEF_dom"/>
</dbReference>
<dbReference type="Proteomes" id="UP001252270">
    <property type="component" value="Unassembled WGS sequence"/>
</dbReference>
<dbReference type="InterPro" id="IPR035965">
    <property type="entry name" value="PAS-like_dom_sf"/>
</dbReference>
<dbReference type="GO" id="GO:0052621">
    <property type="term" value="F:diguanylate cyclase activity"/>
    <property type="evidence" value="ECO:0007669"/>
    <property type="project" value="UniProtKB-EC"/>
</dbReference>